<dbReference type="PANTHER" id="PTHR43022">
    <property type="entry name" value="PROTEIN SMF"/>
    <property type="match status" value="1"/>
</dbReference>
<organism evidence="3 4">
    <name type="scientific">Candidatus Thiomargarita nelsonii</name>
    <dbReference type="NCBI Taxonomy" id="1003181"/>
    <lineage>
        <taxon>Bacteria</taxon>
        <taxon>Pseudomonadati</taxon>
        <taxon>Pseudomonadota</taxon>
        <taxon>Gammaproteobacteria</taxon>
        <taxon>Thiotrichales</taxon>
        <taxon>Thiotrichaceae</taxon>
        <taxon>Thiomargarita</taxon>
    </lineage>
</organism>
<proteinExistence type="inferred from homology"/>
<evidence type="ECO:0000259" key="2">
    <source>
        <dbReference type="Pfam" id="PF02481"/>
    </source>
</evidence>
<dbReference type="SUPFAM" id="SSF102405">
    <property type="entry name" value="MCP/YpsA-like"/>
    <property type="match status" value="1"/>
</dbReference>
<reference evidence="3 4" key="1">
    <citation type="submission" date="2016-05" db="EMBL/GenBank/DDBJ databases">
        <title>Single-cell genome of chain-forming Candidatus Thiomargarita nelsonii and comparison to other large sulfur-oxidizing bacteria.</title>
        <authorList>
            <person name="Winkel M."/>
            <person name="Salman V."/>
            <person name="Woyke T."/>
            <person name="Schulz-Vogt H."/>
            <person name="Richter M."/>
            <person name="Flood B."/>
            <person name="Bailey J."/>
            <person name="Amann R."/>
            <person name="Mussmann M."/>
        </authorList>
    </citation>
    <scope>NUCLEOTIDE SEQUENCE [LARGE SCALE GENOMIC DNA]</scope>
    <source>
        <strain evidence="3 4">THI036</strain>
    </source>
</reference>
<name>A0A176S5W4_9GAMM</name>
<sequence>MPLIEDIEYWLALAHVPLFPIHFIRLIQYYGNPRAVFEAKQWHPNWSAVEKDMLWLDQKNHHVLTLFDLNYPFRLAEIYDPPPLLFVKGDYKLLNNIQLAIIGTRRASRFARQISWQFAKALSEYGFTMTGGLSLGIEMASHQGALAGSGR</sequence>
<dbReference type="Proteomes" id="UP000076962">
    <property type="component" value="Unassembled WGS sequence"/>
</dbReference>
<dbReference type="GO" id="GO:0009294">
    <property type="term" value="P:DNA-mediated transformation"/>
    <property type="evidence" value="ECO:0007669"/>
    <property type="project" value="InterPro"/>
</dbReference>
<dbReference type="Pfam" id="PF02481">
    <property type="entry name" value="DNA_processg_A"/>
    <property type="match status" value="1"/>
</dbReference>
<protein>
    <submittedName>
        <fullName evidence="3">SMF protein</fullName>
    </submittedName>
</protein>
<dbReference type="EMBL" id="LUTY01000427">
    <property type="protein sequence ID" value="OAD23324.1"/>
    <property type="molecule type" value="Genomic_DNA"/>
</dbReference>
<dbReference type="InterPro" id="IPR057666">
    <property type="entry name" value="DrpA_SLOG"/>
</dbReference>
<dbReference type="Gene3D" id="3.40.50.450">
    <property type="match status" value="1"/>
</dbReference>
<feature type="domain" description="Smf/DprA SLOG" evidence="2">
    <location>
        <begin position="63"/>
        <end position="150"/>
    </location>
</feature>
<keyword evidence="4" id="KW-1185">Reference proteome</keyword>
<evidence type="ECO:0000313" key="3">
    <source>
        <dbReference type="EMBL" id="OAD23324.1"/>
    </source>
</evidence>
<gene>
    <name evidence="3" type="ORF">THIOM_000845</name>
</gene>
<evidence type="ECO:0000256" key="1">
    <source>
        <dbReference type="ARBA" id="ARBA00006525"/>
    </source>
</evidence>
<evidence type="ECO:0000313" key="4">
    <source>
        <dbReference type="Proteomes" id="UP000076962"/>
    </source>
</evidence>
<comment type="similarity">
    <text evidence="1">Belongs to the DprA/Smf family.</text>
</comment>
<dbReference type="PATRIC" id="fig|1003181.4.peg.1213"/>
<dbReference type="InterPro" id="IPR003488">
    <property type="entry name" value="DprA"/>
</dbReference>
<dbReference type="PANTHER" id="PTHR43022:SF1">
    <property type="entry name" value="PROTEIN SMF"/>
    <property type="match status" value="1"/>
</dbReference>
<accession>A0A176S5W4</accession>
<dbReference type="AlphaFoldDB" id="A0A176S5W4"/>
<comment type="caution">
    <text evidence="3">The sequence shown here is derived from an EMBL/GenBank/DDBJ whole genome shotgun (WGS) entry which is preliminary data.</text>
</comment>